<proteinExistence type="inferred from homology"/>
<dbReference type="FunFam" id="3.40.50.300:FF:000526">
    <property type="entry name" value="DExH-box ATP-dependent RNA helicase DExH3"/>
    <property type="match status" value="1"/>
</dbReference>
<dbReference type="PANTHER" id="PTHR18934">
    <property type="entry name" value="ATP-DEPENDENT RNA HELICASE"/>
    <property type="match status" value="1"/>
</dbReference>
<dbReference type="PANTHER" id="PTHR18934:SF237">
    <property type="entry name" value="ATP-DEPENDENT DNA_RNA HELICASE DHX36"/>
    <property type="match status" value="1"/>
</dbReference>
<dbReference type="SMART" id="SM00847">
    <property type="entry name" value="HA2"/>
    <property type="match status" value="1"/>
</dbReference>
<reference evidence="9" key="1">
    <citation type="journal article" date="2014" name="Genome Biol.">
        <title>Genome analysis of a major urban malaria vector mosquito, Anopheles stephensi.</title>
        <authorList>
            <person name="Jiang X."/>
            <person name="Peery A."/>
            <person name="Hall A.B."/>
            <person name="Sharma A."/>
            <person name="Chen X.G."/>
            <person name="Waterhouse R.M."/>
            <person name="Komissarov A."/>
            <person name="Riehle M.M."/>
            <person name="Shouche Y."/>
            <person name="Sharakhova M.V."/>
            <person name="Lawson D."/>
            <person name="Pakpour N."/>
            <person name="Arensburger P."/>
            <person name="Davidson V.L."/>
            <person name="Eiglmeier K."/>
            <person name="Emrich S."/>
            <person name="George P."/>
            <person name="Kennedy R.C."/>
            <person name="Mane S.P."/>
            <person name="Maslen G."/>
            <person name="Oringanje C."/>
            <person name="Qi Y."/>
            <person name="Settlage R."/>
            <person name="Tojo M."/>
            <person name="Tubio J.M."/>
            <person name="Unger M.F."/>
            <person name="Wang B."/>
            <person name="Vernick K.D."/>
            <person name="Ribeiro J.M."/>
            <person name="James A.A."/>
            <person name="Michel K."/>
            <person name="Riehle M.A."/>
            <person name="Luckhart S."/>
            <person name="Sharakhov I.V."/>
            <person name="Tu Z."/>
        </authorList>
    </citation>
    <scope>NUCLEOTIDE SEQUENCE [LARGE SCALE GENOMIC DNA]</scope>
    <source>
        <strain evidence="9">Indian</strain>
    </source>
</reference>
<dbReference type="STRING" id="30069.A0A182Y3J7"/>
<dbReference type="InterPro" id="IPR007502">
    <property type="entry name" value="Helicase-assoc_dom"/>
</dbReference>
<evidence type="ECO:0000256" key="5">
    <source>
        <dbReference type="ARBA" id="ARBA00022884"/>
    </source>
</evidence>
<dbReference type="SMART" id="SM00490">
    <property type="entry name" value="HELICc"/>
    <property type="match status" value="1"/>
</dbReference>
<evidence type="ECO:0000256" key="6">
    <source>
        <dbReference type="ARBA" id="ARBA00060772"/>
    </source>
</evidence>
<keyword evidence="5" id="KW-0694">RNA-binding</keyword>
<dbReference type="Pfam" id="PF00270">
    <property type="entry name" value="DEAD"/>
    <property type="match status" value="1"/>
</dbReference>
<keyword evidence="3" id="KW-0347">Helicase</keyword>
<dbReference type="GO" id="GO:0005524">
    <property type="term" value="F:ATP binding"/>
    <property type="evidence" value="ECO:0007669"/>
    <property type="project" value="UniProtKB-KW"/>
</dbReference>
<dbReference type="InterPro" id="IPR027417">
    <property type="entry name" value="P-loop_NTPase"/>
</dbReference>
<evidence type="ECO:0000256" key="4">
    <source>
        <dbReference type="ARBA" id="ARBA00022840"/>
    </source>
</evidence>
<protein>
    <recommendedName>
        <fullName evidence="10">ATP-dependent RNA helicase DHX36</fullName>
    </recommendedName>
</protein>
<dbReference type="SUPFAM" id="SSF52540">
    <property type="entry name" value="P-loop containing nucleoside triphosphate hydrolases"/>
    <property type="match status" value="1"/>
</dbReference>
<dbReference type="Pfam" id="PF04408">
    <property type="entry name" value="WHD_HA2"/>
    <property type="match status" value="1"/>
</dbReference>
<keyword evidence="1" id="KW-0547">Nucleotide-binding</keyword>
<dbReference type="Proteomes" id="UP000076408">
    <property type="component" value="Unassembled WGS sequence"/>
</dbReference>
<dbReference type="FunFam" id="1.20.120.1080:FF:000002">
    <property type="entry name" value="Putative ATP-dependent RNA helicase DHX36"/>
    <property type="match status" value="1"/>
</dbReference>
<dbReference type="CDD" id="cd18791">
    <property type="entry name" value="SF2_C_RHA"/>
    <property type="match status" value="1"/>
</dbReference>
<dbReference type="GO" id="GO:0002151">
    <property type="term" value="F:G-quadruplex RNA binding"/>
    <property type="evidence" value="ECO:0007669"/>
    <property type="project" value="TreeGrafter"/>
</dbReference>
<dbReference type="PROSITE" id="PS51192">
    <property type="entry name" value="HELICASE_ATP_BIND_1"/>
    <property type="match status" value="1"/>
</dbReference>
<evidence type="ECO:0000256" key="3">
    <source>
        <dbReference type="ARBA" id="ARBA00022806"/>
    </source>
</evidence>
<feature type="compositionally biased region" description="Polar residues" evidence="7">
    <location>
        <begin position="30"/>
        <end position="49"/>
    </location>
</feature>
<dbReference type="GO" id="GO:0003678">
    <property type="term" value="F:DNA helicase activity"/>
    <property type="evidence" value="ECO:0007669"/>
    <property type="project" value="TreeGrafter"/>
</dbReference>
<evidence type="ECO:0000313" key="9">
    <source>
        <dbReference type="Proteomes" id="UP000076408"/>
    </source>
</evidence>
<dbReference type="PROSITE" id="PS51194">
    <property type="entry name" value="HELICASE_CTER"/>
    <property type="match status" value="1"/>
</dbReference>
<dbReference type="Pfam" id="PF07717">
    <property type="entry name" value="OB_NTP_bind"/>
    <property type="match status" value="1"/>
</dbReference>
<sequence>MSDSEESLEEKLRKFRLWKPVLKAFFPFQEASSDGSASFNINDTAGTSYTDDRETQNMDRNSQQKPPSHLKGRELGMYYRNKARRNKQDSDTAAGHDGQWRSERHKGLQRRKDQERSRYEANEPGSSNRFRRYQDQRDIRLEEQAEAPPPGLRGRELGLFYRDRQTAKSKQREKRDAVDITLPRWQIEEIRNHLQINRGFEQSDIYREFIENENIRSVFKNEYLRVISKTLQETLREESAKMVREAPVDEDAYKAMLLDDELDTDIDYKRTPLGAFRKTLPAYAHRTAVLDMIERHQVILIKGETGSGKTTQVPQYILEEAKACGRESRCKILCTQPRRISAITLARRVADERNEALGRSVGYQIRLESVPPNRDGGSILFCTTGIVLTLMQSDPLLRRYTHLVLDEIHERDVITDLLLAIIRMVLPYRKDLRVILMSATLTAETFSQYFDNCPMVEIQGITYPVREYYLEDILAELKFHTFEDKFASKAQKGTSRHNKPQRREGPFYDMIEPYCEEIRGRYSAPVLRALQNPASETNQNELIVELLYYITCSKPPGAILVFLPSLAQISDVNRMIREHPHLSQARLVVYPLHSKLPTRDQTVVFERPPDDVRKIILSTNIAETSITINDIVYVINAGRHKLNMYENGVSVLRDEWISTSNEIQRKGRAGRVQAGLCYHLYSRARRRSLLENVPPEIIRVALDEVILQIKILQLGDARAFMEHLLDKPAEEIIDKSLKLLNGLNALDNDEKLTPLGFHLARLPMDPRTGKMILLASIFSCIDPITSIAASLTFKNAFYKPLGKEKEVDRIKRNFAEDSASDHIMLANVIAEWRKQSNKGGFCGKNFLNNATLQQLTNMKGQFCEYLYHTKFMAGLQPQSRQDNLHSHNMELLRAIVGAGLYPNVAFVRKVIRSRNSADGRAILSVEQQGRAEIHPGSVNGSRSVFHSNFVVYYDMQKLKSLTIFDTTVVNPFPLLFFGDNHVETIDGRQMISIAGHYCLKCDTETYDLIQDLRTGFNLFLQKQICSPSPVDWNSREGELLRSIIKLITIDCKFEDGFDDDDAEEQNTG</sequence>
<comment type="similarity">
    <text evidence="6">Belongs to the DExH box helicase family.</text>
</comment>
<feature type="compositionally biased region" description="Basic and acidic residues" evidence="7">
    <location>
        <begin position="98"/>
        <end position="121"/>
    </location>
</feature>
<evidence type="ECO:0000256" key="1">
    <source>
        <dbReference type="ARBA" id="ARBA00022741"/>
    </source>
</evidence>
<name>A0A182Y3J7_ANOST</name>
<dbReference type="Gene3D" id="3.40.50.300">
    <property type="entry name" value="P-loop containing nucleotide triphosphate hydrolases"/>
    <property type="match status" value="2"/>
</dbReference>
<keyword evidence="4" id="KW-0067">ATP-binding</keyword>
<dbReference type="InterPro" id="IPR011709">
    <property type="entry name" value="DEAD-box_helicase_OB_fold"/>
</dbReference>
<dbReference type="AlphaFoldDB" id="A0A182Y3J7"/>
<feature type="region of interest" description="Disordered" evidence="7">
    <location>
        <begin position="29"/>
        <end position="133"/>
    </location>
</feature>
<evidence type="ECO:0000256" key="2">
    <source>
        <dbReference type="ARBA" id="ARBA00022801"/>
    </source>
</evidence>
<dbReference type="InterPro" id="IPR001650">
    <property type="entry name" value="Helicase_C-like"/>
</dbReference>
<dbReference type="GO" id="GO:0005634">
    <property type="term" value="C:nucleus"/>
    <property type="evidence" value="ECO:0007669"/>
    <property type="project" value="TreeGrafter"/>
</dbReference>
<dbReference type="InterPro" id="IPR048333">
    <property type="entry name" value="HA2_WH"/>
</dbReference>
<dbReference type="GO" id="GO:0016787">
    <property type="term" value="F:hydrolase activity"/>
    <property type="evidence" value="ECO:0007669"/>
    <property type="project" value="UniProtKB-KW"/>
</dbReference>
<evidence type="ECO:0000313" key="8">
    <source>
        <dbReference type="EnsemblMetazoa" id="ASTEI03033-PA"/>
    </source>
</evidence>
<dbReference type="Pfam" id="PF21010">
    <property type="entry name" value="HA2_C"/>
    <property type="match status" value="1"/>
</dbReference>
<accession>A0A182Y3J7</accession>
<organism evidence="8 9">
    <name type="scientific">Anopheles stephensi</name>
    <name type="common">Indo-Pakistan malaria mosquito</name>
    <dbReference type="NCBI Taxonomy" id="30069"/>
    <lineage>
        <taxon>Eukaryota</taxon>
        <taxon>Metazoa</taxon>
        <taxon>Ecdysozoa</taxon>
        <taxon>Arthropoda</taxon>
        <taxon>Hexapoda</taxon>
        <taxon>Insecta</taxon>
        <taxon>Pterygota</taxon>
        <taxon>Neoptera</taxon>
        <taxon>Endopterygota</taxon>
        <taxon>Diptera</taxon>
        <taxon>Nematocera</taxon>
        <taxon>Culicoidea</taxon>
        <taxon>Culicidae</taxon>
        <taxon>Anophelinae</taxon>
        <taxon>Anopheles</taxon>
    </lineage>
</organism>
<dbReference type="Pfam" id="PF00271">
    <property type="entry name" value="Helicase_C"/>
    <property type="match status" value="1"/>
</dbReference>
<evidence type="ECO:0000256" key="7">
    <source>
        <dbReference type="SAM" id="MobiDB-lite"/>
    </source>
</evidence>
<dbReference type="VEuPathDB" id="VectorBase:ASTEI03033"/>
<reference evidence="8" key="2">
    <citation type="submission" date="2020-05" db="UniProtKB">
        <authorList>
            <consortium name="EnsemblMetazoa"/>
        </authorList>
    </citation>
    <scope>IDENTIFICATION</scope>
    <source>
        <strain evidence="8">Indian</strain>
    </source>
</reference>
<dbReference type="VEuPathDB" id="VectorBase:ASTEI20_032304"/>
<dbReference type="EnsemblMetazoa" id="ASTEI03033-RA">
    <property type="protein sequence ID" value="ASTEI03033-PA"/>
    <property type="gene ID" value="ASTEI03033"/>
</dbReference>
<dbReference type="GO" id="GO:0051880">
    <property type="term" value="F:G-quadruplex DNA binding"/>
    <property type="evidence" value="ECO:0007669"/>
    <property type="project" value="TreeGrafter"/>
</dbReference>
<keyword evidence="9" id="KW-1185">Reference proteome</keyword>
<dbReference type="GO" id="GO:0005737">
    <property type="term" value="C:cytoplasm"/>
    <property type="evidence" value="ECO:0007669"/>
    <property type="project" value="TreeGrafter"/>
</dbReference>
<evidence type="ECO:0008006" key="10">
    <source>
        <dbReference type="Google" id="ProtNLM"/>
    </source>
</evidence>
<dbReference type="InterPro" id="IPR014001">
    <property type="entry name" value="Helicase_ATP-bd"/>
</dbReference>
<dbReference type="VEuPathDB" id="VectorBase:ASTE006528"/>
<dbReference type="OMA" id="WLQSDKH"/>
<dbReference type="Gene3D" id="1.20.120.1080">
    <property type="match status" value="1"/>
</dbReference>
<keyword evidence="2" id="KW-0378">Hydrolase</keyword>
<dbReference type="GO" id="GO:0003724">
    <property type="term" value="F:RNA helicase activity"/>
    <property type="evidence" value="ECO:0007669"/>
    <property type="project" value="TreeGrafter"/>
</dbReference>
<dbReference type="InterPro" id="IPR011545">
    <property type="entry name" value="DEAD/DEAH_box_helicase_dom"/>
</dbReference>
<dbReference type="SMART" id="SM00487">
    <property type="entry name" value="DEXDc"/>
    <property type="match status" value="1"/>
</dbReference>